<feature type="signal peptide" evidence="1">
    <location>
        <begin position="1"/>
        <end position="24"/>
    </location>
</feature>
<organism evidence="2 3">
    <name type="scientific">Cryptosporangium phraense</name>
    <dbReference type="NCBI Taxonomy" id="2593070"/>
    <lineage>
        <taxon>Bacteria</taxon>
        <taxon>Bacillati</taxon>
        <taxon>Actinomycetota</taxon>
        <taxon>Actinomycetes</taxon>
        <taxon>Cryptosporangiales</taxon>
        <taxon>Cryptosporangiaceae</taxon>
        <taxon>Cryptosporangium</taxon>
    </lineage>
</organism>
<dbReference type="OrthoDB" id="5184982at2"/>
<feature type="chain" id="PRO_5022060070" description="GerMN domain-containing protein" evidence="1">
    <location>
        <begin position="25"/>
        <end position="278"/>
    </location>
</feature>
<evidence type="ECO:0000256" key="1">
    <source>
        <dbReference type="SAM" id="SignalP"/>
    </source>
</evidence>
<dbReference type="EMBL" id="VIRS01000001">
    <property type="protein sequence ID" value="TQS46957.1"/>
    <property type="molecule type" value="Genomic_DNA"/>
</dbReference>
<gene>
    <name evidence="2" type="ORF">FL583_01420</name>
</gene>
<proteinExistence type="predicted"/>
<dbReference type="PROSITE" id="PS51257">
    <property type="entry name" value="PROKAR_LIPOPROTEIN"/>
    <property type="match status" value="1"/>
</dbReference>
<sequence length="278" mass="29254">MRIIRTALLGLALLAAGCGAPATAEVEASAGPEVPSDDLVLRAEYTGGFVPPQFTYSRLPTVSVYADGRVITEGPQITIYPGPALPNVLVRTISRASIDRLVASARQAGVGKPFDYGTPGVADVPTTRFTLVDGGKRSTSEVYALGTNDEWDRQLAAAQRAARARMRTLFSTLTDVRGTGEDRPYRPDAVATIVRAYTPGGEGRPQPARAWRGAPLPGPVVGPADLHCLTATGAVADRVLADAAEANTETPWTSGGRQWSLTFRPLLPDESGCGSLGR</sequence>
<protein>
    <recommendedName>
        <fullName evidence="4">GerMN domain-containing protein</fullName>
    </recommendedName>
</protein>
<evidence type="ECO:0000313" key="2">
    <source>
        <dbReference type="EMBL" id="TQS46957.1"/>
    </source>
</evidence>
<keyword evidence="3" id="KW-1185">Reference proteome</keyword>
<dbReference type="RefSeq" id="WP_142702575.1">
    <property type="nucleotide sequence ID" value="NZ_VIRS01000001.1"/>
</dbReference>
<reference evidence="2 3" key="1">
    <citation type="submission" date="2019-07" db="EMBL/GenBank/DDBJ databases">
        <title>Cryptosporangium phraense sp. nov., isolated from plant litter.</title>
        <authorList>
            <person name="Suriyachadkun C."/>
        </authorList>
    </citation>
    <scope>NUCLEOTIDE SEQUENCE [LARGE SCALE GENOMIC DNA]</scope>
    <source>
        <strain evidence="2 3">A-T 5661</strain>
    </source>
</reference>
<name>A0A545B053_9ACTN</name>
<comment type="caution">
    <text evidence="2">The sequence shown here is derived from an EMBL/GenBank/DDBJ whole genome shotgun (WGS) entry which is preliminary data.</text>
</comment>
<evidence type="ECO:0000313" key="3">
    <source>
        <dbReference type="Proteomes" id="UP000317982"/>
    </source>
</evidence>
<keyword evidence="1" id="KW-0732">Signal</keyword>
<accession>A0A545B053</accession>
<dbReference type="Proteomes" id="UP000317982">
    <property type="component" value="Unassembled WGS sequence"/>
</dbReference>
<dbReference type="AlphaFoldDB" id="A0A545B053"/>
<dbReference type="InParanoid" id="A0A545B053"/>
<evidence type="ECO:0008006" key="4">
    <source>
        <dbReference type="Google" id="ProtNLM"/>
    </source>
</evidence>